<feature type="compositionally biased region" description="Basic residues" evidence="1">
    <location>
        <begin position="212"/>
        <end position="223"/>
    </location>
</feature>
<proteinExistence type="predicted"/>
<evidence type="ECO:0000256" key="1">
    <source>
        <dbReference type="SAM" id="MobiDB-lite"/>
    </source>
</evidence>
<gene>
    <name evidence="2" type="ORF">SLS63_013068</name>
</gene>
<evidence type="ECO:0000313" key="3">
    <source>
        <dbReference type="Proteomes" id="UP001430848"/>
    </source>
</evidence>
<reference evidence="2 3" key="1">
    <citation type="submission" date="2024-02" db="EMBL/GenBank/DDBJ databases">
        <title>De novo assembly and annotation of 12 fungi associated with fruit tree decline syndrome in Ontario, Canada.</title>
        <authorList>
            <person name="Sulman M."/>
            <person name="Ellouze W."/>
            <person name="Ilyukhin E."/>
        </authorList>
    </citation>
    <scope>NUCLEOTIDE SEQUENCE [LARGE SCALE GENOMIC DNA]</scope>
    <source>
        <strain evidence="2 3">M169</strain>
    </source>
</reference>
<protein>
    <submittedName>
        <fullName evidence="2">Uncharacterized protein</fullName>
    </submittedName>
</protein>
<feature type="compositionally biased region" description="Basic and acidic residues" evidence="1">
    <location>
        <begin position="1"/>
        <end position="33"/>
    </location>
</feature>
<dbReference type="Proteomes" id="UP001430848">
    <property type="component" value="Unassembled WGS sequence"/>
</dbReference>
<name>A0ABR1NPH5_DIAER</name>
<organism evidence="2 3">
    <name type="scientific">Diaporthe eres</name>
    <name type="common">Phomopsis oblonga</name>
    <dbReference type="NCBI Taxonomy" id="83184"/>
    <lineage>
        <taxon>Eukaryota</taxon>
        <taxon>Fungi</taxon>
        <taxon>Dikarya</taxon>
        <taxon>Ascomycota</taxon>
        <taxon>Pezizomycotina</taxon>
        <taxon>Sordariomycetes</taxon>
        <taxon>Sordariomycetidae</taxon>
        <taxon>Diaporthales</taxon>
        <taxon>Diaporthaceae</taxon>
        <taxon>Diaporthe</taxon>
        <taxon>Diaporthe eres species complex</taxon>
    </lineage>
</organism>
<comment type="caution">
    <text evidence="2">The sequence shown here is derived from an EMBL/GenBank/DDBJ whole genome shotgun (WGS) entry which is preliminary data.</text>
</comment>
<evidence type="ECO:0000313" key="2">
    <source>
        <dbReference type="EMBL" id="KAK7710060.1"/>
    </source>
</evidence>
<keyword evidence="3" id="KW-1185">Reference proteome</keyword>
<feature type="region of interest" description="Disordered" evidence="1">
    <location>
        <begin position="59"/>
        <end position="223"/>
    </location>
</feature>
<feature type="region of interest" description="Disordered" evidence="1">
    <location>
        <begin position="1"/>
        <end position="37"/>
    </location>
</feature>
<feature type="compositionally biased region" description="Basic and acidic residues" evidence="1">
    <location>
        <begin position="59"/>
        <end position="78"/>
    </location>
</feature>
<feature type="compositionally biased region" description="Basic and acidic residues" evidence="1">
    <location>
        <begin position="119"/>
        <end position="172"/>
    </location>
</feature>
<accession>A0ABR1NPH5</accession>
<sequence>MVKAKDFLPPDPRPSKAHPEERARRKQLEKEHGYGWVPPVVLGLLGLTLAYDVTRDVEKYEKMKDDGKDERAQGRRDDEQDEETRRRRRRERRREELRSRSQHHGHRGGAGGGSDFDSWDSRDDEGRGGGSDRSRRDKERDGGLSRADRLEKGEGGPWDQDRERERDRRRGSVNDPDDYYDEDKPRRRGRDGGDDDYYDYERGRGAIGERRGRPRMRRHSSDW</sequence>
<feature type="compositionally biased region" description="Basic and acidic residues" evidence="1">
    <location>
        <begin position="199"/>
        <end position="211"/>
    </location>
</feature>
<dbReference type="EMBL" id="JAKNSF020000162">
    <property type="protein sequence ID" value="KAK7710060.1"/>
    <property type="molecule type" value="Genomic_DNA"/>
</dbReference>